<keyword evidence="1" id="KW-1133">Transmembrane helix</keyword>
<name>A0ABQ8HGY6_9ROSI</name>
<sequence>MEVGSANWHKINWGAGKFSGTLPPAPPRQQLMDRYWSHVVNRRSCSRAYKILNALEVILQVISIVSIGIAAVTKQSEIPMTENCDGIDGCNRLCSFKMVGSFHL</sequence>
<keyword evidence="1" id="KW-0472">Membrane</keyword>
<keyword evidence="1" id="KW-0812">Transmembrane</keyword>
<reference evidence="2 3" key="1">
    <citation type="submission" date="2021-02" db="EMBL/GenBank/DDBJ databases">
        <title>Plant Genome Project.</title>
        <authorList>
            <person name="Zhang R.-G."/>
        </authorList>
    </citation>
    <scope>NUCLEOTIDE SEQUENCE [LARGE SCALE GENOMIC DNA]</scope>
    <source>
        <tissue evidence="2">Leaves</tissue>
    </source>
</reference>
<dbReference type="EMBL" id="JAFEMO010000010">
    <property type="protein sequence ID" value="KAH7560334.1"/>
    <property type="molecule type" value="Genomic_DNA"/>
</dbReference>
<evidence type="ECO:0000313" key="2">
    <source>
        <dbReference type="EMBL" id="KAH7560334.1"/>
    </source>
</evidence>
<evidence type="ECO:0000256" key="1">
    <source>
        <dbReference type="SAM" id="Phobius"/>
    </source>
</evidence>
<protein>
    <submittedName>
        <fullName evidence="2">Uncharacterized protein</fullName>
    </submittedName>
</protein>
<keyword evidence="3" id="KW-1185">Reference proteome</keyword>
<proteinExistence type="predicted"/>
<accession>A0ABQ8HGY6</accession>
<feature type="transmembrane region" description="Helical" evidence="1">
    <location>
        <begin position="51"/>
        <end position="72"/>
    </location>
</feature>
<gene>
    <name evidence="2" type="ORF">JRO89_XS10G0001700</name>
</gene>
<comment type="caution">
    <text evidence="2">The sequence shown here is derived from an EMBL/GenBank/DDBJ whole genome shotgun (WGS) entry which is preliminary data.</text>
</comment>
<organism evidence="2 3">
    <name type="scientific">Xanthoceras sorbifolium</name>
    <dbReference type="NCBI Taxonomy" id="99658"/>
    <lineage>
        <taxon>Eukaryota</taxon>
        <taxon>Viridiplantae</taxon>
        <taxon>Streptophyta</taxon>
        <taxon>Embryophyta</taxon>
        <taxon>Tracheophyta</taxon>
        <taxon>Spermatophyta</taxon>
        <taxon>Magnoliopsida</taxon>
        <taxon>eudicotyledons</taxon>
        <taxon>Gunneridae</taxon>
        <taxon>Pentapetalae</taxon>
        <taxon>rosids</taxon>
        <taxon>malvids</taxon>
        <taxon>Sapindales</taxon>
        <taxon>Sapindaceae</taxon>
        <taxon>Xanthoceroideae</taxon>
        <taxon>Xanthoceras</taxon>
    </lineage>
</organism>
<dbReference type="Proteomes" id="UP000827721">
    <property type="component" value="Unassembled WGS sequence"/>
</dbReference>
<evidence type="ECO:0000313" key="3">
    <source>
        <dbReference type="Proteomes" id="UP000827721"/>
    </source>
</evidence>